<evidence type="ECO:0000256" key="4">
    <source>
        <dbReference type="ARBA" id="ARBA00011771"/>
    </source>
</evidence>
<evidence type="ECO:0000256" key="1">
    <source>
        <dbReference type="ARBA" id="ARBA00001967"/>
    </source>
</evidence>
<dbReference type="PROSITE" id="PS00507">
    <property type="entry name" value="NI_HGENASE_L_1"/>
    <property type="match status" value="1"/>
</dbReference>
<comment type="subunit">
    <text evidence="4">Heterodimer of a large and a small subunit.</text>
</comment>
<dbReference type="InterPro" id="IPR018194">
    <property type="entry name" value="Ni-dep_hyd_lsu_Ni_BS"/>
</dbReference>
<keyword evidence="5 8" id="KW-0533">Nickel</keyword>
<dbReference type="RefSeq" id="WP_255227117.1">
    <property type="nucleotide sequence ID" value="NZ_JAJEKE010000006.1"/>
</dbReference>
<keyword evidence="6 8" id="KW-0479">Metal-binding</keyword>
<comment type="similarity">
    <text evidence="3 8">Belongs to the [NiFe]/[NiFeSe] hydrogenase large subunit family.</text>
</comment>
<sequence>MAETVIINPVTRISGFMEIKVEIENHIVADAKCSGLLFRGFERMLKGRPPLDAIYFTERICGICSTAHSMASSLALEEALGVLPELNDKYIRDFMHGCEFIQNHIRHFYQYTLPDYVRGVNISALRYESHDDFRLPQKLDNLLTKHYFESLEYSRMAHEMLAALGGKAPHNHGIFAGGVTVDMEADKYIKVKSILDKIIAFVEIVMIYDANIIGEYYPEYYFMGEGYGNLLSYGVFDYQDKEIRYISPRVFYDGIYEKADLSKVTESIYSSWYKAPVNERQPPGQPVEEDFHKDDAYTWVKCPRYEGLPMEVGPLARMFLSGDYRRGISAMDRTMARVLEIDKIGHIMKALLNRIELKRSSQRIYDIPQSAKGTGLIDTTRGALGHWIAIEDKKISNYDIITPTAWNLSPHDSKGLLGPVEKALAGTRVEDIKNPVELGRIARTFDPCVSCATHVISDEAEPFKIKIV</sequence>
<proteinExistence type="inferred from homology"/>
<gene>
    <name evidence="9" type="ORF">LJD61_08560</name>
</gene>
<dbReference type="SUPFAM" id="SSF56762">
    <property type="entry name" value="HydB/Nqo4-like"/>
    <property type="match status" value="1"/>
</dbReference>
<evidence type="ECO:0000313" key="9">
    <source>
        <dbReference type="EMBL" id="MCQ1529603.1"/>
    </source>
</evidence>
<comment type="subcellular location">
    <subcellularLocation>
        <location evidence="2">Cell envelope</location>
    </subcellularLocation>
</comment>
<name>A0ABT1NEF1_9FIRM</name>
<protein>
    <submittedName>
        <fullName evidence="9">Nickel-dependent hydrogenase large subunit</fullName>
    </submittedName>
</protein>
<accession>A0ABT1NEF1</accession>
<evidence type="ECO:0000256" key="3">
    <source>
        <dbReference type="ARBA" id="ARBA00009292"/>
    </source>
</evidence>
<keyword evidence="7 8" id="KW-0560">Oxidoreductase</keyword>
<dbReference type="InterPro" id="IPR050867">
    <property type="entry name" value="NiFe/NiFeSe_hydrgnase_LSU"/>
</dbReference>
<comment type="caution">
    <text evidence="9">The sequence shown here is derived from an EMBL/GenBank/DDBJ whole genome shotgun (WGS) entry which is preliminary data.</text>
</comment>
<reference evidence="9 10" key="1">
    <citation type="submission" date="2021-10" db="EMBL/GenBank/DDBJ databases">
        <title>Lutispora strain m25 sp. nov., a thermophilic, non-spore-forming bacterium isolated from a lab-scale methanogenic bioreactor digesting anaerobic sludge.</title>
        <authorList>
            <person name="El Houari A."/>
            <person name="Mcdonald J."/>
        </authorList>
    </citation>
    <scope>NUCLEOTIDE SEQUENCE [LARGE SCALE GENOMIC DNA]</scope>
    <source>
        <strain evidence="10">m25</strain>
    </source>
</reference>
<dbReference type="EMBL" id="JAJEKE010000006">
    <property type="protein sequence ID" value="MCQ1529603.1"/>
    <property type="molecule type" value="Genomic_DNA"/>
</dbReference>
<dbReference type="InterPro" id="IPR029014">
    <property type="entry name" value="NiFe-Hase_large"/>
</dbReference>
<organism evidence="9 10">
    <name type="scientific">Lutispora saccharofermentans</name>
    <dbReference type="NCBI Taxonomy" id="3024236"/>
    <lineage>
        <taxon>Bacteria</taxon>
        <taxon>Bacillati</taxon>
        <taxon>Bacillota</taxon>
        <taxon>Clostridia</taxon>
        <taxon>Lutisporales</taxon>
        <taxon>Lutisporaceae</taxon>
        <taxon>Lutispora</taxon>
    </lineage>
</organism>
<dbReference type="PROSITE" id="PS00508">
    <property type="entry name" value="NI_HGENASE_L_2"/>
    <property type="match status" value="1"/>
</dbReference>
<evidence type="ECO:0000256" key="8">
    <source>
        <dbReference type="RuleBase" id="RU003896"/>
    </source>
</evidence>
<dbReference type="Pfam" id="PF00374">
    <property type="entry name" value="NiFeSe_Hases"/>
    <property type="match status" value="3"/>
</dbReference>
<comment type="cofactor">
    <cofactor evidence="1">
        <name>Ni(2+)</name>
        <dbReference type="ChEBI" id="CHEBI:49786"/>
    </cofactor>
</comment>
<evidence type="ECO:0000256" key="6">
    <source>
        <dbReference type="ARBA" id="ARBA00022723"/>
    </source>
</evidence>
<keyword evidence="10" id="KW-1185">Reference proteome</keyword>
<dbReference type="InterPro" id="IPR001501">
    <property type="entry name" value="Ni-dep_hyd_lsu"/>
</dbReference>
<evidence type="ECO:0000256" key="5">
    <source>
        <dbReference type="ARBA" id="ARBA00022596"/>
    </source>
</evidence>
<evidence type="ECO:0000256" key="2">
    <source>
        <dbReference type="ARBA" id="ARBA00004196"/>
    </source>
</evidence>
<dbReference type="Gene3D" id="1.10.645.10">
    <property type="entry name" value="Cytochrome-c3 Hydrogenase, chain B"/>
    <property type="match status" value="1"/>
</dbReference>
<dbReference type="PANTHER" id="PTHR42958">
    <property type="entry name" value="HYDROGENASE-2 LARGE CHAIN"/>
    <property type="match status" value="1"/>
</dbReference>
<evidence type="ECO:0000313" key="10">
    <source>
        <dbReference type="Proteomes" id="UP001651880"/>
    </source>
</evidence>
<dbReference type="PANTHER" id="PTHR42958:SF2">
    <property type="entry name" value="UPTAKE HYDROGENASE LARGE SUBUNIT"/>
    <property type="match status" value="1"/>
</dbReference>
<dbReference type="Proteomes" id="UP001651880">
    <property type="component" value="Unassembled WGS sequence"/>
</dbReference>
<evidence type="ECO:0000256" key="7">
    <source>
        <dbReference type="ARBA" id="ARBA00023002"/>
    </source>
</evidence>